<dbReference type="AlphaFoldDB" id="A0A2P6MA09"/>
<dbReference type="InterPro" id="IPR055360">
    <property type="entry name" value="bAvd"/>
</dbReference>
<feature type="region of interest" description="Disordered" evidence="1">
    <location>
        <begin position="110"/>
        <end position="144"/>
    </location>
</feature>
<keyword evidence="3" id="KW-1185">Reference proteome</keyword>
<dbReference type="Gene3D" id="1.20.1440.60">
    <property type="entry name" value="23S rRNA-intervening sequence"/>
    <property type="match status" value="1"/>
</dbReference>
<dbReference type="CDD" id="cd16376">
    <property type="entry name" value="Avd_like"/>
    <property type="match status" value="1"/>
</dbReference>
<dbReference type="InterPro" id="IPR036583">
    <property type="entry name" value="23S_rRNA_IVS_sf"/>
</dbReference>
<evidence type="ECO:0008006" key="4">
    <source>
        <dbReference type="Google" id="ProtNLM"/>
    </source>
</evidence>
<evidence type="ECO:0000313" key="3">
    <source>
        <dbReference type="Proteomes" id="UP000241736"/>
    </source>
</evidence>
<evidence type="ECO:0000256" key="1">
    <source>
        <dbReference type="SAM" id="MobiDB-lite"/>
    </source>
</evidence>
<proteinExistence type="predicted"/>
<organism evidence="2 3">
    <name type="scientific">Arenimonas caeni</name>
    <dbReference type="NCBI Taxonomy" id="2058085"/>
    <lineage>
        <taxon>Bacteria</taxon>
        <taxon>Pseudomonadati</taxon>
        <taxon>Pseudomonadota</taxon>
        <taxon>Gammaproteobacteria</taxon>
        <taxon>Lysobacterales</taxon>
        <taxon>Lysobacteraceae</taxon>
        <taxon>Arenimonas</taxon>
    </lineage>
</organism>
<dbReference type="Proteomes" id="UP000241736">
    <property type="component" value="Unassembled WGS sequence"/>
</dbReference>
<dbReference type="OrthoDB" id="5525116at2"/>
<reference evidence="2 3" key="1">
    <citation type="submission" date="2018-03" db="EMBL/GenBank/DDBJ databases">
        <title>Arenimonas caeni sp. nov., isolated from activated sludge.</title>
        <authorList>
            <person name="Liu H."/>
        </authorList>
    </citation>
    <scope>NUCLEOTIDE SEQUENCE [LARGE SCALE GENOMIC DNA]</scope>
    <source>
        <strain evidence="3">z29</strain>
    </source>
</reference>
<name>A0A2P6MA09_9GAMM</name>
<dbReference type="RefSeq" id="WP_106990175.1">
    <property type="nucleotide sequence ID" value="NZ_KZ679087.1"/>
</dbReference>
<sequence>MGHFAPPIVKAAERLLLDVELAVRGWPRCHKYGAGKDLREVALQLATVATLAWLEPSRRLEHVRALVEGVQRLKVLLQLGKRLQAFRSFGQFDQLARQAHGLGAQAGGWWKDLQSPKAQSPGRHRGPGARHGTEYPGRPSRAKP</sequence>
<protein>
    <recommendedName>
        <fullName evidence="4">Four helix bundle protein</fullName>
    </recommendedName>
</protein>
<evidence type="ECO:0000313" key="2">
    <source>
        <dbReference type="EMBL" id="PRH82830.1"/>
    </source>
</evidence>
<dbReference type="EMBL" id="PVLF01000005">
    <property type="protein sequence ID" value="PRH82830.1"/>
    <property type="molecule type" value="Genomic_DNA"/>
</dbReference>
<gene>
    <name evidence="2" type="ORF">C6N40_06390</name>
</gene>
<accession>A0A2P6MA09</accession>
<comment type="caution">
    <text evidence="2">The sequence shown here is derived from an EMBL/GenBank/DDBJ whole genome shotgun (WGS) entry which is preliminary data.</text>
</comment>